<evidence type="ECO:0000313" key="2">
    <source>
        <dbReference type="Proteomes" id="UP001285441"/>
    </source>
</evidence>
<accession>A0AAE0NI65</accession>
<gene>
    <name evidence="1" type="ORF">B0H63DRAFT_217626</name>
</gene>
<organism evidence="1 2">
    <name type="scientific">Podospora didyma</name>
    <dbReference type="NCBI Taxonomy" id="330526"/>
    <lineage>
        <taxon>Eukaryota</taxon>
        <taxon>Fungi</taxon>
        <taxon>Dikarya</taxon>
        <taxon>Ascomycota</taxon>
        <taxon>Pezizomycotina</taxon>
        <taxon>Sordariomycetes</taxon>
        <taxon>Sordariomycetidae</taxon>
        <taxon>Sordariales</taxon>
        <taxon>Podosporaceae</taxon>
        <taxon>Podospora</taxon>
    </lineage>
</organism>
<dbReference type="Proteomes" id="UP001285441">
    <property type="component" value="Unassembled WGS sequence"/>
</dbReference>
<name>A0AAE0NI65_9PEZI</name>
<comment type="caution">
    <text evidence="1">The sequence shown here is derived from an EMBL/GenBank/DDBJ whole genome shotgun (WGS) entry which is preliminary data.</text>
</comment>
<dbReference type="AlphaFoldDB" id="A0AAE0NI65"/>
<proteinExistence type="predicted"/>
<dbReference type="EMBL" id="JAULSW010000005">
    <property type="protein sequence ID" value="KAK3381991.1"/>
    <property type="molecule type" value="Genomic_DNA"/>
</dbReference>
<keyword evidence="2" id="KW-1185">Reference proteome</keyword>
<reference evidence="1" key="2">
    <citation type="submission" date="2023-06" db="EMBL/GenBank/DDBJ databases">
        <authorList>
            <consortium name="Lawrence Berkeley National Laboratory"/>
            <person name="Haridas S."/>
            <person name="Hensen N."/>
            <person name="Bonometti L."/>
            <person name="Westerberg I."/>
            <person name="Brannstrom I.O."/>
            <person name="Guillou S."/>
            <person name="Cros-Aarteil S."/>
            <person name="Calhoun S."/>
            <person name="Kuo A."/>
            <person name="Mondo S."/>
            <person name="Pangilinan J."/>
            <person name="Riley R."/>
            <person name="LaButti K."/>
            <person name="Andreopoulos B."/>
            <person name="Lipzen A."/>
            <person name="Chen C."/>
            <person name="Yanf M."/>
            <person name="Daum C."/>
            <person name="Ng V."/>
            <person name="Clum A."/>
            <person name="Steindorff A."/>
            <person name="Ohm R."/>
            <person name="Martin F."/>
            <person name="Silar P."/>
            <person name="Natvig D."/>
            <person name="Lalanne C."/>
            <person name="Gautier V."/>
            <person name="Ament-velasquez S.L."/>
            <person name="Kruys A."/>
            <person name="Hutchinson M.I."/>
            <person name="Powell A.J."/>
            <person name="Barry K."/>
            <person name="Miller A.N."/>
            <person name="Grigoriev I.V."/>
            <person name="Debuchy R."/>
            <person name="Gladieux P."/>
            <person name="Thoren M.H."/>
            <person name="Johannesson H."/>
        </authorList>
    </citation>
    <scope>NUCLEOTIDE SEQUENCE</scope>
    <source>
        <strain evidence="1">CBS 232.78</strain>
    </source>
</reference>
<evidence type="ECO:0000313" key="1">
    <source>
        <dbReference type="EMBL" id="KAK3381991.1"/>
    </source>
</evidence>
<sequence length="201" mass="22227">MLPVRPRKIKEERATRPWHWLSHALEAWDYSCCQSCSCSFHFVRSPLMKGMLRKGQDVDLPKVLSHPRRISLTPAIMEKSCSYTPCFTRDAEVPAPSCRVNKPPGSTAADHPAGCHPNMKPLSDCVDPKQRACSIDTKDLRRNSCNPSDNFIGMAKPNDSTPCPLQGGCCSKNKDGKKCNKLHRIDGVSGSSCPKRKGDCS</sequence>
<reference evidence="1" key="1">
    <citation type="journal article" date="2023" name="Mol. Phylogenet. Evol.">
        <title>Genome-scale phylogeny and comparative genomics of the fungal order Sordariales.</title>
        <authorList>
            <person name="Hensen N."/>
            <person name="Bonometti L."/>
            <person name="Westerberg I."/>
            <person name="Brannstrom I.O."/>
            <person name="Guillou S."/>
            <person name="Cros-Aarteil S."/>
            <person name="Calhoun S."/>
            <person name="Haridas S."/>
            <person name="Kuo A."/>
            <person name="Mondo S."/>
            <person name="Pangilinan J."/>
            <person name="Riley R."/>
            <person name="LaButti K."/>
            <person name="Andreopoulos B."/>
            <person name="Lipzen A."/>
            <person name="Chen C."/>
            <person name="Yan M."/>
            <person name="Daum C."/>
            <person name="Ng V."/>
            <person name="Clum A."/>
            <person name="Steindorff A."/>
            <person name="Ohm R.A."/>
            <person name="Martin F."/>
            <person name="Silar P."/>
            <person name="Natvig D.O."/>
            <person name="Lalanne C."/>
            <person name="Gautier V."/>
            <person name="Ament-Velasquez S.L."/>
            <person name="Kruys A."/>
            <person name="Hutchinson M.I."/>
            <person name="Powell A.J."/>
            <person name="Barry K."/>
            <person name="Miller A.N."/>
            <person name="Grigoriev I.V."/>
            <person name="Debuchy R."/>
            <person name="Gladieux P."/>
            <person name="Hiltunen Thoren M."/>
            <person name="Johannesson H."/>
        </authorList>
    </citation>
    <scope>NUCLEOTIDE SEQUENCE</scope>
    <source>
        <strain evidence="1">CBS 232.78</strain>
    </source>
</reference>
<protein>
    <submittedName>
        <fullName evidence="1">Uncharacterized protein</fullName>
    </submittedName>
</protein>